<comment type="subcellular location">
    <subcellularLocation>
        <location evidence="1">Nucleus</location>
    </subcellularLocation>
</comment>
<gene>
    <name evidence="8" type="ORF">GIB67_009510</name>
</gene>
<dbReference type="PANTHER" id="PTHR13581">
    <property type="entry name" value="MRG-BINDING PROTEIN"/>
    <property type="match status" value="1"/>
</dbReference>
<dbReference type="GO" id="GO:0006357">
    <property type="term" value="P:regulation of transcription by RNA polymerase II"/>
    <property type="evidence" value="ECO:0007669"/>
    <property type="project" value="TreeGrafter"/>
</dbReference>
<evidence type="ECO:0000256" key="1">
    <source>
        <dbReference type="ARBA" id="ARBA00004123"/>
    </source>
</evidence>
<dbReference type="GO" id="GO:0035267">
    <property type="term" value="C:NuA4 histone acetyltransferase complex"/>
    <property type="evidence" value="ECO:0007669"/>
    <property type="project" value="TreeGrafter"/>
</dbReference>
<reference evidence="8 9" key="1">
    <citation type="journal article" date="2020" name="IScience">
        <title>Genome Sequencing of the Endangered Kingdonia uniflora (Circaeasteraceae, Ranunculales) Reveals Potential Mechanisms of Evolutionary Specialization.</title>
        <authorList>
            <person name="Sun Y."/>
            <person name="Deng T."/>
            <person name="Zhang A."/>
            <person name="Moore M.J."/>
            <person name="Landis J.B."/>
            <person name="Lin N."/>
            <person name="Zhang H."/>
            <person name="Zhang X."/>
            <person name="Huang J."/>
            <person name="Zhang X."/>
            <person name="Sun H."/>
            <person name="Wang H."/>
        </authorList>
    </citation>
    <scope>NUCLEOTIDE SEQUENCE [LARGE SCALE GENOMIC DNA]</scope>
    <source>
        <strain evidence="8">TB1705</strain>
        <tissue evidence="8">Leaf</tissue>
    </source>
</reference>
<dbReference type="InterPro" id="IPR012423">
    <property type="entry name" value="Eaf7/MRGBP"/>
</dbReference>
<evidence type="ECO:0000313" key="9">
    <source>
        <dbReference type="Proteomes" id="UP000541444"/>
    </source>
</evidence>
<keyword evidence="6" id="KW-0539">Nucleus</keyword>
<dbReference type="GO" id="GO:0006325">
    <property type="term" value="P:chromatin organization"/>
    <property type="evidence" value="ECO:0007669"/>
    <property type="project" value="UniProtKB-KW"/>
</dbReference>
<comment type="similarity">
    <text evidence="2">Belongs to the EAF7 family.</text>
</comment>
<feature type="compositionally biased region" description="Low complexity" evidence="7">
    <location>
        <begin position="18"/>
        <end position="33"/>
    </location>
</feature>
<keyword evidence="4" id="KW-0805">Transcription regulation</keyword>
<evidence type="ECO:0000256" key="3">
    <source>
        <dbReference type="ARBA" id="ARBA00022853"/>
    </source>
</evidence>
<dbReference type="PANTHER" id="PTHR13581:SF5">
    <property type="entry name" value="MRG_MORF4L-BINDING PROTEIN"/>
    <property type="match status" value="1"/>
</dbReference>
<organism evidence="8 9">
    <name type="scientific">Kingdonia uniflora</name>
    <dbReference type="NCBI Taxonomy" id="39325"/>
    <lineage>
        <taxon>Eukaryota</taxon>
        <taxon>Viridiplantae</taxon>
        <taxon>Streptophyta</taxon>
        <taxon>Embryophyta</taxon>
        <taxon>Tracheophyta</taxon>
        <taxon>Spermatophyta</taxon>
        <taxon>Magnoliopsida</taxon>
        <taxon>Ranunculales</taxon>
        <taxon>Circaeasteraceae</taxon>
        <taxon>Kingdonia</taxon>
    </lineage>
</organism>
<dbReference type="GO" id="GO:0005634">
    <property type="term" value="C:nucleus"/>
    <property type="evidence" value="ECO:0007669"/>
    <property type="project" value="UniProtKB-SubCell"/>
</dbReference>
<accession>A0A7J7NW41</accession>
<protein>
    <submittedName>
        <fullName evidence="8">Uncharacterized protein</fullName>
    </submittedName>
</protein>
<feature type="region of interest" description="Disordered" evidence="7">
    <location>
        <begin position="1"/>
        <end position="33"/>
    </location>
</feature>
<proteinExistence type="inferred from homology"/>
<dbReference type="Proteomes" id="UP000541444">
    <property type="component" value="Unassembled WGS sequence"/>
</dbReference>
<evidence type="ECO:0000256" key="2">
    <source>
        <dbReference type="ARBA" id="ARBA00007117"/>
    </source>
</evidence>
<evidence type="ECO:0000256" key="6">
    <source>
        <dbReference type="ARBA" id="ARBA00023242"/>
    </source>
</evidence>
<keyword evidence="5" id="KW-0804">Transcription</keyword>
<dbReference type="AlphaFoldDB" id="A0A7J7NW41"/>
<evidence type="ECO:0000256" key="4">
    <source>
        <dbReference type="ARBA" id="ARBA00023015"/>
    </source>
</evidence>
<comment type="caution">
    <text evidence="8">The sequence shown here is derived from an EMBL/GenBank/DDBJ whole genome shotgun (WGS) entry which is preliminary data.</text>
</comment>
<evidence type="ECO:0000313" key="8">
    <source>
        <dbReference type="EMBL" id="KAF6171369.1"/>
    </source>
</evidence>
<keyword evidence="3" id="KW-0156">Chromatin regulator</keyword>
<dbReference type="OrthoDB" id="1911236at2759"/>
<name>A0A7J7NW41_9MAGN</name>
<evidence type="ECO:0000256" key="7">
    <source>
        <dbReference type="SAM" id="MobiDB-lite"/>
    </source>
</evidence>
<keyword evidence="9" id="KW-1185">Reference proteome</keyword>
<evidence type="ECO:0000256" key="5">
    <source>
        <dbReference type="ARBA" id="ARBA00023163"/>
    </source>
</evidence>
<feature type="compositionally biased region" description="Acidic residues" evidence="7">
    <location>
        <begin position="1"/>
        <end position="11"/>
    </location>
</feature>
<sequence length="250" mass="27820">MEVVAGEEEAQDGMSVHSQSQAPPSSASSLPKESSQVELELRVLEALEIYPIAKLKGIHRHFVLYGLTEFLRRSFDRHFSPDEVLQLLDSFYNLDMLVWETVLELEAVKVGNFWRISGILLNPISVLFGSKDWNLFNKLNIKEPIKCCWVKPPDGSLTEDAGGFGALIRDELGIAVAGRVRPQSITIHELQGVEEVCIIVQVFREANAVADNLAKIKPAEGFIELLLSVFSSELSLIIEEAGSGKIYLRK</sequence>
<dbReference type="EMBL" id="JACGCM010000497">
    <property type="protein sequence ID" value="KAF6171369.1"/>
    <property type="molecule type" value="Genomic_DNA"/>
</dbReference>